<reference evidence="7 9" key="2">
    <citation type="submission" date="2019-05" db="EMBL/GenBank/DDBJ databases">
        <title>Pasteurellaceae isolates from reptiles.</title>
        <authorList>
            <person name="Bojesen A.M."/>
            <person name="Lund E."/>
        </authorList>
    </citation>
    <scope>NUCLEOTIDE SEQUENCE [LARGE SCALE GENOMIC DNA]</scope>
    <source>
        <strain evidence="7 9">ELNT2x</strain>
    </source>
</reference>
<dbReference type="RefSeq" id="WP_132965048.1">
    <property type="nucleotide sequence ID" value="NZ_LEKL01000019.1"/>
</dbReference>
<accession>A0A4R3YDR1</accession>
<dbReference type="EMBL" id="VDGV01000009">
    <property type="protein sequence ID" value="TNG93322.1"/>
    <property type="molecule type" value="Genomic_DNA"/>
</dbReference>
<evidence type="ECO:0000313" key="9">
    <source>
        <dbReference type="Proteomes" id="UP000305526"/>
    </source>
</evidence>
<dbReference type="PANTHER" id="PTHR30537:SF5">
    <property type="entry name" value="HTH-TYPE TRANSCRIPTIONAL ACTIVATOR TTDR-RELATED"/>
    <property type="match status" value="1"/>
</dbReference>
<dbReference type="GO" id="GO:0003700">
    <property type="term" value="F:DNA-binding transcription factor activity"/>
    <property type="evidence" value="ECO:0007669"/>
    <property type="project" value="InterPro"/>
</dbReference>
<proteinExistence type="inferred from homology"/>
<dbReference type="EMBL" id="SMCP01000002">
    <property type="protein sequence ID" value="TCV89268.1"/>
    <property type="molecule type" value="Genomic_DNA"/>
</dbReference>
<evidence type="ECO:0000259" key="5">
    <source>
        <dbReference type="PROSITE" id="PS50931"/>
    </source>
</evidence>
<dbReference type="GO" id="GO:0043565">
    <property type="term" value="F:sequence-specific DNA binding"/>
    <property type="evidence" value="ECO:0007669"/>
    <property type="project" value="TreeGrafter"/>
</dbReference>
<feature type="domain" description="HTH lysR-type" evidence="5">
    <location>
        <begin position="1"/>
        <end position="59"/>
    </location>
</feature>
<organism evidence="6 8">
    <name type="scientific">Testudinibacter aquarius</name>
    <dbReference type="NCBI Taxonomy" id="1524974"/>
    <lineage>
        <taxon>Bacteria</taxon>
        <taxon>Pseudomonadati</taxon>
        <taxon>Pseudomonadota</taxon>
        <taxon>Gammaproteobacteria</taxon>
        <taxon>Pasteurellales</taxon>
        <taxon>Pasteurellaceae</taxon>
        <taxon>Testudinibacter</taxon>
    </lineage>
</organism>
<dbReference type="Gene3D" id="3.40.190.290">
    <property type="match status" value="1"/>
</dbReference>
<sequence length="299" mass="33445">MDRLFALKVFCVAAETLQFKETAHRLAISAPVITRSIAELERALGEPLFIRSTRQIVLSDFGRQFLPKAQGLLDESEQLFQSQGNDDEMHGVVRIAMPILPFNDEILGELLSALEPYPHITLDWQVGGKRLNVVEKQIDVGIRIGFAADSNLIARKIGQMHEKIVIAPKLLAKLGKPANFVDLKKRYPLAALADENTGKAWAWHINDDEQIHANPQFYSQEMNAILAAVKSGRVVGHILDCVCADALATGEVVELFADIPKIQWPVYLYRQQQTAVPARVKFVFEELARIVGRRFIQAA</sequence>
<dbReference type="PROSITE" id="PS50931">
    <property type="entry name" value="HTH_LYSR"/>
    <property type="match status" value="1"/>
</dbReference>
<protein>
    <submittedName>
        <fullName evidence="6">DNA-binding transcriptional LysR family regulator</fullName>
    </submittedName>
    <submittedName>
        <fullName evidence="7">LysR family transcriptional regulator</fullName>
    </submittedName>
</protein>
<dbReference type="InterPro" id="IPR036388">
    <property type="entry name" value="WH-like_DNA-bd_sf"/>
</dbReference>
<dbReference type="SUPFAM" id="SSF53850">
    <property type="entry name" value="Periplasmic binding protein-like II"/>
    <property type="match status" value="1"/>
</dbReference>
<dbReference type="Pfam" id="PF03466">
    <property type="entry name" value="LysR_substrate"/>
    <property type="match status" value="1"/>
</dbReference>
<dbReference type="GO" id="GO:0006351">
    <property type="term" value="P:DNA-templated transcription"/>
    <property type="evidence" value="ECO:0007669"/>
    <property type="project" value="TreeGrafter"/>
</dbReference>
<dbReference type="InterPro" id="IPR036390">
    <property type="entry name" value="WH_DNA-bd_sf"/>
</dbReference>
<dbReference type="Proteomes" id="UP000305526">
    <property type="component" value="Unassembled WGS sequence"/>
</dbReference>
<dbReference type="SUPFAM" id="SSF46785">
    <property type="entry name" value="Winged helix' DNA-binding domain"/>
    <property type="match status" value="1"/>
</dbReference>
<evidence type="ECO:0000256" key="2">
    <source>
        <dbReference type="ARBA" id="ARBA00023015"/>
    </source>
</evidence>
<reference evidence="6 8" key="1">
    <citation type="submission" date="2019-03" db="EMBL/GenBank/DDBJ databases">
        <title>Genomic Encyclopedia of Type Strains, Phase IV (KMG-IV): sequencing the most valuable type-strain genomes for metagenomic binning, comparative biology and taxonomic classification.</title>
        <authorList>
            <person name="Goeker M."/>
        </authorList>
    </citation>
    <scope>NUCLEOTIDE SEQUENCE [LARGE SCALE GENOMIC DNA]</scope>
    <source>
        <strain evidence="6 8">DSM 28140</strain>
    </source>
</reference>
<dbReference type="AlphaFoldDB" id="A0A4R3YDR1"/>
<keyword evidence="2" id="KW-0805">Transcription regulation</keyword>
<dbReference type="InterPro" id="IPR058163">
    <property type="entry name" value="LysR-type_TF_proteobact-type"/>
</dbReference>
<dbReference type="Pfam" id="PF00126">
    <property type="entry name" value="HTH_1"/>
    <property type="match status" value="1"/>
</dbReference>
<dbReference type="Gene3D" id="1.10.10.10">
    <property type="entry name" value="Winged helix-like DNA-binding domain superfamily/Winged helix DNA-binding domain"/>
    <property type="match status" value="1"/>
</dbReference>
<evidence type="ECO:0000256" key="3">
    <source>
        <dbReference type="ARBA" id="ARBA00023125"/>
    </source>
</evidence>
<keyword evidence="3 6" id="KW-0238">DNA-binding</keyword>
<evidence type="ECO:0000256" key="1">
    <source>
        <dbReference type="ARBA" id="ARBA00009437"/>
    </source>
</evidence>
<dbReference type="PANTHER" id="PTHR30537">
    <property type="entry name" value="HTH-TYPE TRANSCRIPTIONAL REGULATOR"/>
    <property type="match status" value="1"/>
</dbReference>
<dbReference type="InterPro" id="IPR000847">
    <property type="entry name" value="LysR_HTH_N"/>
</dbReference>
<dbReference type="InterPro" id="IPR005119">
    <property type="entry name" value="LysR_subst-bd"/>
</dbReference>
<comment type="caution">
    <text evidence="6">The sequence shown here is derived from an EMBL/GenBank/DDBJ whole genome shotgun (WGS) entry which is preliminary data.</text>
</comment>
<keyword evidence="9" id="KW-1185">Reference proteome</keyword>
<gene>
    <name evidence="6" type="ORF">EDC16_102145</name>
    <name evidence="7" type="ORF">FHQ21_01705</name>
</gene>
<name>A0A4R3YDR1_9PAST</name>
<evidence type="ECO:0000313" key="7">
    <source>
        <dbReference type="EMBL" id="TNG93322.1"/>
    </source>
</evidence>
<keyword evidence="4" id="KW-0804">Transcription</keyword>
<comment type="similarity">
    <text evidence="1">Belongs to the LysR transcriptional regulatory family.</text>
</comment>
<evidence type="ECO:0000313" key="6">
    <source>
        <dbReference type="EMBL" id="TCV89268.1"/>
    </source>
</evidence>
<dbReference type="Proteomes" id="UP000294619">
    <property type="component" value="Unassembled WGS sequence"/>
</dbReference>
<evidence type="ECO:0000256" key="4">
    <source>
        <dbReference type="ARBA" id="ARBA00023163"/>
    </source>
</evidence>
<evidence type="ECO:0000313" key="8">
    <source>
        <dbReference type="Proteomes" id="UP000294619"/>
    </source>
</evidence>